<dbReference type="EMBL" id="BOMY01000034">
    <property type="protein sequence ID" value="GIF22707.1"/>
    <property type="molecule type" value="Genomic_DNA"/>
</dbReference>
<organism evidence="1 2">
    <name type="scientific">Paractinoplanes tereljensis</name>
    <dbReference type="NCBI Taxonomy" id="571912"/>
    <lineage>
        <taxon>Bacteria</taxon>
        <taxon>Bacillati</taxon>
        <taxon>Actinomycetota</taxon>
        <taxon>Actinomycetes</taxon>
        <taxon>Micromonosporales</taxon>
        <taxon>Micromonosporaceae</taxon>
        <taxon>Paractinoplanes</taxon>
    </lineage>
</organism>
<name>A0A919NSE0_9ACTN</name>
<protein>
    <submittedName>
        <fullName evidence="1">Uncharacterized protein</fullName>
    </submittedName>
</protein>
<gene>
    <name evidence="1" type="ORF">Ate02nite_54370</name>
</gene>
<reference evidence="1" key="1">
    <citation type="submission" date="2021-01" db="EMBL/GenBank/DDBJ databases">
        <title>Whole genome shotgun sequence of Actinoplanes tereljensis NBRC 105297.</title>
        <authorList>
            <person name="Komaki H."/>
            <person name="Tamura T."/>
        </authorList>
    </citation>
    <scope>NUCLEOTIDE SEQUENCE</scope>
    <source>
        <strain evidence="1">NBRC 105297</strain>
    </source>
</reference>
<dbReference type="Proteomes" id="UP000623608">
    <property type="component" value="Unassembled WGS sequence"/>
</dbReference>
<proteinExistence type="predicted"/>
<keyword evidence="2" id="KW-1185">Reference proteome</keyword>
<sequence>MAVDEPLEPLSDDELGIMCRLLARYADFELDQFEHWRIVSKYGPVFIDISRHTNYDSDGIYSTIWPPRAGQAP</sequence>
<evidence type="ECO:0000313" key="2">
    <source>
        <dbReference type="Proteomes" id="UP000623608"/>
    </source>
</evidence>
<accession>A0A919NSE0</accession>
<comment type="caution">
    <text evidence="1">The sequence shown here is derived from an EMBL/GenBank/DDBJ whole genome shotgun (WGS) entry which is preliminary data.</text>
</comment>
<dbReference type="RefSeq" id="WP_203810378.1">
    <property type="nucleotide sequence ID" value="NZ_BOMY01000034.1"/>
</dbReference>
<evidence type="ECO:0000313" key="1">
    <source>
        <dbReference type="EMBL" id="GIF22707.1"/>
    </source>
</evidence>
<dbReference type="AlphaFoldDB" id="A0A919NSE0"/>